<proteinExistence type="predicted"/>
<evidence type="ECO:0000313" key="2">
    <source>
        <dbReference type="Proteomes" id="UP000030634"/>
    </source>
</evidence>
<protein>
    <submittedName>
        <fullName evidence="1">Uncharacterized protein</fullName>
    </submittedName>
</protein>
<dbReference type="Proteomes" id="UP000030634">
    <property type="component" value="Chromosome"/>
</dbReference>
<accession>A0A0A7KIR6</accession>
<dbReference type="HOGENOM" id="CLU_2522058_0_0_0"/>
<sequence length="84" mass="9354">MFDAMQWSETKDSDDCQILLKSLESAFEELQGAILSSTDEQLLDEGRPMWQPGGMSSPAEAILRLAFISSYRKGQLSVLLKDTP</sequence>
<dbReference type="AlphaFoldDB" id="A0A0A7KIR6"/>
<dbReference type="EMBL" id="CP010028">
    <property type="protein sequence ID" value="AIZ46036.1"/>
    <property type="molecule type" value="Genomic_DNA"/>
</dbReference>
<name>A0A0A7KIR6_9DEIO</name>
<evidence type="ECO:0000313" key="1">
    <source>
        <dbReference type="EMBL" id="AIZ46036.1"/>
    </source>
</evidence>
<gene>
    <name evidence="1" type="ORF">QR90_14610</name>
</gene>
<organism evidence="1 2">
    <name type="scientific">Deinococcus radiopugnans</name>
    <dbReference type="NCBI Taxonomy" id="57497"/>
    <lineage>
        <taxon>Bacteria</taxon>
        <taxon>Thermotogati</taxon>
        <taxon>Deinococcota</taxon>
        <taxon>Deinococci</taxon>
        <taxon>Deinococcales</taxon>
        <taxon>Deinococcaceae</taxon>
        <taxon>Deinococcus</taxon>
    </lineage>
</organism>
<dbReference type="KEGG" id="dsw:QR90_14610"/>
<reference evidence="2" key="1">
    <citation type="submission" date="2014-11" db="EMBL/GenBank/DDBJ databases">
        <title>Hymenobacter sp. DG25B genome submission.</title>
        <authorList>
            <person name="Jung H.-Y."/>
            <person name="Kim M.K."/>
            <person name="Srinivasan S."/>
            <person name="Lim S."/>
        </authorList>
    </citation>
    <scope>NUCLEOTIDE SEQUENCE [LARGE SCALE GENOMIC DNA]</scope>
    <source>
        <strain evidence="2">DY59</strain>
    </source>
</reference>
<dbReference type="STRING" id="1182571.QR90_14610"/>